<accession>A0A515D4U3</accession>
<dbReference type="InterPro" id="IPR053892">
    <property type="entry name" value="MoaF-like"/>
</dbReference>
<dbReference type="STRING" id="614.XJ20_11840"/>
<dbReference type="AlphaFoldDB" id="A0A515D4U3"/>
<proteinExistence type="predicted"/>
<evidence type="ECO:0000259" key="1">
    <source>
        <dbReference type="Pfam" id="PF22036"/>
    </source>
</evidence>
<feature type="domain" description="MoaF-like" evidence="1">
    <location>
        <begin position="18"/>
        <end position="112"/>
    </location>
</feature>
<dbReference type="InterPro" id="IPR012674">
    <property type="entry name" value="Calycin"/>
</dbReference>
<dbReference type="Pfam" id="PF22036">
    <property type="entry name" value="MoaF_like"/>
    <property type="match status" value="1"/>
</dbReference>
<protein>
    <recommendedName>
        <fullName evidence="1">MoaF-like domain-containing protein</fullName>
    </recommendedName>
</protein>
<name>A0A515D4U3_SERLI</name>
<dbReference type="Gene3D" id="2.40.128.20">
    <property type="match status" value="1"/>
</dbReference>
<reference evidence="2 3" key="1">
    <citation type="submission" date="2018-11" db="EMBL/GenBank/DDBJ databases">
        <title>The first complete genome of Serratia liquefaciens isolated from metalophyte plant revel distinctness adaptive mechanisms in an extreme habitat.</title>
        <authorList>
            <person name="Caneschi W.L."/>
            <person name="Sanchez A.B."/>
            <person name="Felestrino E.B."/>
            <person name="Assis R.A.B."/>
            <person name="Lemes C.G.C."/>
            <person name="Cordeiro I.F."/>
            <person name="Fonseca N.P."/>
            <person name="Villa M."/>
            <person name="Vieira I.T."/>
            <person name="Moraes L.A."/>
            <person name="Kamino L.H.Y."/>
            <person name="do Carmo F."/>
            <person name="Garcia C.M."/>
            <person name="Almeida N.F."/>
            <person name="Silva R.S."/>
            <person name="Ferro J.A."/>
            <person name="Ferro M.I.T."/>
            <person name="Varani A.M."/>
            <person name="Ferreira R.M."/>
            <person name="dos Santos V.L."/>
            <person name="Silva U.C."/>
            <person name="Setubal J.C."/>
            <person name="Moreira L.M."/>
        </authorList>
    </citation>
    <scope>NUCLEOTIDE SEQUENCE [LARGE SCALE GENOMIC DNA]</scope>
    <source>
        <strain evidence="2 3">FG3</strain>
    </source>
</reference>
<dbReference type="Proteomes" id="UP000317572">
    <property type="component" value="Chromosome"/>
</dbReference>
<evidence type="ECO:0000313" key="2">
    <source>
        <dbReference type="EMBL" id="QDL35420.1"/>
    </source>
</evidence>
<evidence type="ECO:0000313" key="3">
    <source>
        <dbReference type="Proteomes" id="UP000317572"/>
    </source>
</evidence>
<organism evidence="2 3">
    <name type="scientific">Serratia liquefaciens</name>
    <dbReference type="NCBI Taxonomy" id="614"/>
    <lineage>
        <taxon>Bacteria</taxon>
        <taxon>Pseudomonadati</taxon>
        <taxon>Pseudomonadota</taxon>
        <taxon>Gammaproteobacteria</taxon>
        <taxon>Enterobacterales</taxon>
        <taxon>Yersiniaceae</taxon>
        <taxon>Serratia</taxon>
    </lineage>
</organism>
<dbReference type="EMBL" id="CP033893">
    <property type="protein sequence ID" value="QDL35420.1"/>
    <property type="molecule type" value="Genomic_DNA"/>
</dbReference>
<sequence>MPNKDVTAQQTQPSFIAAGKVVQVTFGDFAFKLDFTDDKTMTFTGVGAASQGVTDTVQYTAVEIRPKVYMVYWSEPKSGDNVTHVEDFQRGEVYTNIASKDGTFTHLKGQLKIIGHSGK</sequence>
<gene>
    <name evidence="2" type="ORF">EGO53_10370</name>
</gene>